<feature type="transmembrane region" description="Helical" evidence="1">
    <location>
        <begin position="69"/>
        <end position="92"/>
    </location>
</feature>
<reference evidence="2 3" key="1">
    <citation type="submission" date="2017-06" db="EMBL/GenBank/DDBJ databases">
        <title>Sequencing and comparative analysis of myxobacterial genomes.</title>
        <authorList>
            <person name="Rupp O."/>
            <person name="Goesmann A."/>
            <person name="Sogaard-Andersen L."/>
        </authorList>
    </citation>
    <scope>NUCLEOTIDE SEQUENCE [LARGE SCALE GENOMIC DNA]</scope>
    <source>
        <strain evidence="2 3">DSM 52655</strain>
    </source>
</reference>
<organism evidence="2 3">
    <name type="scientific">Cystobacter fuscus</name>
    <dbReference type="NCBI Taxonomy" id="43"/>
    <lineage>
        <taxon>Bacteria</taxon>
        <taxon>Pseudomonadati</taxon>
        <taxon>Myxococcota</taxon>
        <taxon>Myxococcia</taxon>
        <taxon>Myxococcales</taxon>
        <taxon>Cystobacterineae</taxon>
        <taxon>Archangiaceae</taxon>
        <taxon>Cystobacter</taxon>
    </lineage>
</organism>
<gene>
    <name evidence="2" type="ORF">CYFUS_000725</name>
</gene>
<keyword evidence="1" id="KW-0472">Membrane</keyword>
<proteinExistence type="predicted"/>
<evidence type="ECO:0000256" key="1">
    <source>
        <dbReference type="SAM" id="Phobius"/>
    </source>
</evidence>
<feature type="transmembrane region" description="Helical" evidence="1">
    <location>
        <begin position="98"/>
        <end position="115"/>
    </location>
</feature>
<feature type="transmembrane region" description="Helical" evidence="1">
    <location>
        <begin position="12"/>
        <end position="30"/>
    </location>
</feature>
<dbReference type="Proteomes" id="UP000217257">
    <property type="component" value="Chromosome"/>
</dbReference>
<dbReference type="RefSeq" id="WP_095983961.1">
    <property type="nucleotide sequence ID" value="NZ_CP022098.1"/>
</dbReference>
<evidence type="ECO:0000313" key="3">
    <source>
        <dbReference type="Proteomes" id="UP000217257"/>
    </source>
</evidence>
<accession>A0A250IVM1</accession>
<keyword evidence="1" id="KW-0812">Transmembrane</keyword>
<dbReference type="EMBL" id="CP022098">
    <property type="protein sequence ID" value="ATB35313.1"/>
    <property type="molecule type" value="Genomic_DNA"/>
</dbReference>
<protein>
    <submittedName>
        <fullName evidence="2">Uncharacterized protein</fullName>
    </submittedName>
</protein>
<feature type="transmembrane region" description="Helical" evidence="1">
    <location>
        <begin position="36"/>
        <end position="57"/>
    </location>
</feature>
<keyword evidence="1" id="KW-1133">Transmembrane helix</keyword>
<dbReference type="AlphaFoldDB" id="A0A250IVM1"/>
<sequence>MSGGGERSFRTYAGLSAGVAVLAVGLALWVPGQVGWGRGALLGALFAVGTGAVGLWLKRRALRRDMVAALKVVAVVFGLRAALVVVGLVWVVRREWDVVAFVAGFFGTYFVLQWIELSYVMAASRNAAGGDE</sequence>
<evidence type="ECO:0000313" key="2">
    <source>
        <dbReference type="EMBL" id="ATB35313.1"/>
    </source>
</evidence>
<name>A0A250IVM1_9BACT</name>
<dbReference type="KEGG" id="cfus:CYFUS_000725"/>